<name>A0A9X1BNM4_9BURK</name>
<gene>
    <name evidence="1" type="ORF">JI742_09865</name>
</gene>
<evidence type="ECO:0000313" key="2">
    <source>
        <dbReference type="Proteomes" id="UP000643207"/>
    </source>
</evidence>
<dbReference type="Proteomes" id="UP000643207">
    <property type="component" value="Unassembled WGS sequence"/>
</dbReference>
<dbReference type="RefSeq" id="WP_201826060.1">
    <property type="nucleotide sequence ID" value="NZ_JAERRA010000001.1"/>
</dbReference>
<keyword evidence="2" id="KW-1185">Reference proteome</keyword>
<protein>
    <submittedName>
        <fullName evidence="1">Uncharacterized protein</fullName>
    </submittedName>
</protein>
<dbReference type="EMBL" id="JAERRA010000001">
    <property type="protein sequence ID" value="MBL0720195.1"/>
    <property type="molecule type" value="Genomic_DNA"/>
</dbReference>
<dbReference type="AlphaFoldDB" id="A0A9X1BNM4"/>
<sequence>MFPTAEIDVGGVDIPFATRAKWRTDLGIQFPGSMQPVAMIDYGDSRGLETVGRVLLANAALRRNLLWWNSLSVAATESGAASNGALATARLDALKASIEAAQAAGYLVDVIVSTGGNDFPSGIAPATTLANIKQLHTLLVGWGVRLHWMVGIYPSFLVGSLGGFDLLQSLNAGISDMALTMPQMVPLMPGPAFLDLAASAWLPVGGGTGTVGSTAAGAPTVDGTHDSFFGHLVSAAELEIEAGPFARAFGRLSDSDVISTLSGFTSATETPQGNMLGAQGRMRALGGTNSSTGGTVTGKPPAGWTLSGALGGLAVTFETAGSPELRAMYNTRADVPVVRMTVSGTPSADVTLNLARNNTPSGGCPAGQYRHELLAFGRAIQGLCGFGLTTNVAQGGNPLFGNVVRLGRIPGGPRSPADALPATTHALGGHHIASQASAAGSITGTVYALFEQGQAVSGSIDLAGACTRRIIPVA</sequence>
<proteinExistence type="predicted"/>
<accession>A0A9X1BNM4</accession>
<evidence type="ECO:0000313" key="1">
    <source>
        <dbReference type="EMBL" id="MBL0720195.1"/>
    </source>
</evidence>
<reference evidence="1 2" key="1">
    <citation type="submission" date="2021-01" db="EMBL/GenBank/DDBJ databases">
        <title>Piscinibacter sp. Jin2 Genome sequencing and assembly.</title>
        <authorList>
            <person name="Kim I."/>
        </authorList>
    </citation>
    <scope>NUCLEOTIDE SEQUENCE [LARGE SCALE GENOMIC DNA]</scope>
    <source>
        <strain evidence="1 2">Jin2</strain>
    </source>
</reference>
<comment type="caution">
    <text evidence="1">The sequence shown here is derived from an EMBL/GenBank/DDBJ whole genome shotgun (WGS) entry which is preliminary data.</text>
</comment>
<organism evidence="1 2">
    <name type="scientific">Aquariibacter lacus</name>
    <dbReference type="NCBI Taxonomy" id="2801332"/>
    <lineage>
        <taxon>Bacteria</taxon>
        <taxon>Pseudomonadati</taxon>
        <taxon>Pseudomonadota</taxon>
        <taxon>Betaproteobacteria</taxon>
        <taxon>Burkholderiales</taxon>
        <taxon>Sphaerotilaceae</taxon>
        <taxon>Aquariibacter</taxon>
    </lineage>
</organism>